<keyword evidence="4" id="KW-1185">Reference proteome</keyword>
<gene>
    <name evidence="3" type="ordered locus">Dfer_3308</name>
</gene>
<accession>C6VRZ8</accession>
<dbReference type="Proteomes" id="UP000002011">
    <property type="component" value="Chromosome"/>
</dbReference>
<evidence type="ECO:0000313" key="4">
    <source>
        <dbReference type="Proteomes" id="UP000002011"/>
    </source>
</evidence>
<feature type="domain" description="Secretion system C-terminal sorting" evidence="2">
    <location>
        <begin position="268"/>
        <end position="331"/>
    </location>
</feature>
<dbReference type="STRING" id="471854.Dfer_3308"/>
<dbReference type="NCBIfam" id="TIGR04183">
    <property type="entry name" value="Por_Secre_tail"/>
    <property type="match status" value="1"/>
</dbReference>
<dbReference type="Pfam" id="PF18962">
    <property type="entry name" value="Por_Secre_tail"/>
    <property type="match status" value="1"/>
</dbReference>
<keyword evidence="1" id="KW-0732">Signal</keyword>
<sequence length="340" mass="37138">MKIKVTALVMLMIVGHCVHNSYAQDLDINLDPQQASVLDKTYGALEVKICNCHTANITAPANKARPLISFPDNLIIENVTNPDGSAITDFSVQKLSNDPGDHGVRLLLNTPLANTACASFLINVKGNGVGDGPIIATLGFMGPQTVGNLTANDNAVAALPVMVNFPVELDEFSVKKEENTAILEWSTAVEINSSQFDVQRSSDGHNWRTLASVTAKGNSQTQVRYSARDTDPLNGENLYRLHMIDTDGSSTYSMIRNLRFEFEPVAFFPNPARDMLQIKTSDWSKIQQISIKNTKGQAVYISAGSKARQIDLSSLKVGIYILEILTHNGEINTYRIAIAK</sequence>
<proteinExistence type="predicted"/>
<name>C6VRZ8_DYAFD</name>
<organism evidence="3 4">
    <name type="scientific">Dyadobacter fermentans (strain ATCC 700827 / DSM 18053 / CIP 107007 / KCTC 52180 / NS114)</name>
    <dbReference type="NCBI Taxonomy" id="471854"/>
    <lineage>
        <taxon>Bacteria</taxon>
        <taxon>Pseudomonadati</taxon>
        <taxon>Bacteroidota</taxon>
        <taxon>Cytophagia</taxon>
        <taxon>Cytophagales</taxon>
        <taxon>Spirosomataceae</taxon>
        <taxon>Dyadobacter</taxon>
    </lineage>
</organism>
<dbReference type="EMBL" id="CP001619">
    <property type="protein sequence ID" value="ACT94519.1"/>
    <property type="molecule type" value="Genomic_DNA"/>
</dbReference>
<evidence type="ECO:0000259" key="2">
    <source>
        <dbReference type="Pfam" id="PF18962"/>
    </source>
</evidence>
<reference evidence="3 4" key="1">
    <citation type="journal article" date="2009" name="Stand. Genomic Sci.">
        <title>Complete genome sequence of Dyadobacter fermentans type strain (NS114).</title>
        <authorList>
            <person name="Lang E."/>
            <person name="Lapidus A."/>
            <person name="Chertkov O."/>
            <person name="Brettin T."/>
            <person name="Detter J.C."/>
            <person name="Han C."/>
            <person name="Copeland A."/>
            <person name="Glavina Del Rio T."/>
            <person name="Nolan M."/>
            <person name="Chen F."/>
            <person name="Lucas S."/>
            <person name="Tice H."/>
            <person name="Cheng J.F."/>
            <person name="Land M."/>
            <person name="Hauser L."/>
            <person name="Chang Y.J."/>
            <person name="Jeffries C.D."/>
            <person name="Kopitz M."/>
            <person name="Bruce D."/>
            <person name="Goodwin L."/>
            <person name="Pitluck S."/>
            <person name="Ovchinnikova G."/>
            <person name="Pati A."/>
            <person name="Ivanova N."/>
            <person name="Mavrommatis K."/>
            <person name="Chen A."/>
            <person name="Palaniappan K."/>
            <person name="Chain P."/>
            <person name="Bristow J."/>
            <person name="Eisen J.A."/>
            <person name="Markowitz V."/>
            <person name="Hugenholtz P."/>
            <person name="Goker M."/>
            <person name="Rohde M."/>
            <person name="Kyrpides N.C."/>
            <person name="Klenk H.P."/>
        </authorList>
    </citation>
    <scope>NUCLEOTIDE SEQUENCE [LARGE SCALE GENOMIC DNA]</scope>
    <source>
        <strain evidence="4">ATCC 700827 / DSM 18053 / CIP 107007 / KCTC 52180 / NS114</strain>
    </source>
</reference>
<protein>
    <recommendedName>
        <fullName evidence="2">Secretion system C-terminal sorting domain-containing protein</fullName>
    </recommendedName>
</protein>
<dbReference type="AlphaFoldDB" id="C6VRZ8"/>
<dbReference type="HOGENOM" id="CLU_825704_0_0_10"/>
<dbReference type="eggNOG" id="COG1361">
    <property type="taxonomic scope" value="Bacteria"/>
</dbReference>
<dbReference type="InterPro" id="IPR026444">
    <property type="entry name" value="Secre_tail"/>
</dbReference>
<feature type="signal peptide" evidence="1">
    <location>
        <begin position="1"/>
        <end position="23"/>
    </location>
</feature>
<dbReference type="OrthoDB" id="938160at2"/>
<dbReference type="KEGG" id="dfe:Dfer_3308"/>
<feature type="chain" id="PRO_5002970579" description="Secretion system C-terminal sorting domain-containing protein" evidence="1">
    <location>
        <begin position="24"/>
        <end position="340"/>
    </location>
</feature>
<dbReference type="RefSeq" id="WP_015812764.1">
    <property type="nucleotide sequence ID" value="NC_013037.1"/>
</dbReference>
<evidence type="ECO:0000256" key="1">
    <source>
        <dbReference type="SAM" id="SignalP"/>
    </source>
</evidence>
<evidence type="ECO:0000313" key="3">
    <source>
        <dbReference type="EMBL" id="ACT94519.1"/>
    </source>
</evidence>